<evidence type="ECO:0000313" key="2">
    <source>
        <dbReference type="WBParaSite" id="nRc.2.0.1.t46980-RA"/>
    </source>
</evidence>
<keyword evidence="1" id="KW-1185">Reference proteome</keyword>
<proteinExistence type="predicted"/>
<accession>A0A915L797</accession>
<dbReference type="WBParaSite" id="nRc.2.0.1.t46980-RA">
    <property type="protein sequence ID" value="nRc.2.0.1.t46980-RA"/>
    <property type="gene ID" value="nRc.2.0.1.g46980"/>
</dbReference>
<dbReference type="Proteomes" id="UP000887565">
    <property type="component" value="Unplaced"/>
</dbReference>
<organism evidence="1 2">
    <name type="scientific">Romanomermis culicivorax</name>
    <name type="common">Nematode worm</name>
    <dbReference type="NCBI Taxonomy" id="13658"/>
    <lineage>
        <taxon>Eukaryota</taxon>
        <taxon>Metazoa</taxon>
        <taxon>Ecdysozoa</taxon>
        <taxon>Nematoda</taxon>
        <taxon>Enoplea</taxon>
        <taxon>Dorylaimia</taxon>
        <taxon>Mermithida</taxon>
        <taxon>Mermithoidea</taxon>
        <taxon>Mermithidae</taxon>
        <taxon>Romanomermis</taxon>
    </lineage>
</organism>
<protein>
    <submittedName>
        <fullName evidence="2">Uncharacterized protein</fullName>
    </submittedName>
</protein>
<sequence length="163" mass="19187">MLPLSDEQLAEIQQAIIQIYNSNNYRFEVMQSQHGAFASYGNYSRQGLMSKLWLQMEEFIHNWFRKWLLMSALTGTNLLMALLLHKVSHAACTPQQIWSNYQRAEHFMLNYLRSVIQQGKYPELLDAKEQIQSMRQNEYERIANAIKYSDQVILPEKTMNPPV</sequence>
<evidence type="ECO:0000313" key="1">
    <source>
        <dbReference type="Proteomes" id="UP000887565"/>
    </source>
</evidence>
<name>A0A915L797_ROMCU</name>
<dbReference type="AlphaFoldDB" id="A0A915L797"/>
<reference evidence="2" key="1">
    <citation type="submission" date="2022-11" db="UniProtKB">
        <authorList>
            <consortium name="WormBaseParasite"/>
        </authorList>
    </citation>
    <scope>IDENTIFICATION</scope>
</reference>